<evidence type="ECO:0000259" key="3">
    <source>
        <dbReference type="PROSITE" id="PS50977"/>
    </source>
</evidence>
<dbReference type="OrthoDB" id="8479950at2"/>
<reference evidence="4 5" key="1">
    <citation type="submission" date="2016-10" db="EMBL/GenBank/DDBJ databases">
        <authorList>
            <person name="de Groot N.N."/>
        </authorList>
    </citation>
    <scope>NUCLEOTIDE SEQUENCE [LARGE SCALE GENOMIC DNA]</scope>
    <source>
        <strain evidence="4 5">DSM 44908</strain>
    </source>
</reference>
<keyword evidence="1 2" id="KW-0238">DNA-binding</keyword>
<sequence>MRTCASKLPGVHTDLMETGRSSVPATRAARKAASRARILAAARELFEDRDFDAVTVGEIADRAGVAHGSVFHHFESKKGVYRAVLDAVVDEMDAAFDGSADTTDLDAVRRGLRAHLTYAAQHRGLTTRLVLGRRSPDPDVRAASERGRERVLTAIALALEVDPTREANIFVGRVMATAFDEATVLWLESDGTLLAHAVVDWMIEMMEAAIDAVPVLEGRAGRRNLPSL</sequence>
<dbReference type="InterPro" id="IPR009057">
    <property type="entry name" value="Homeodomain-like_sf"/>
</dbReference>
<dbReference type="PROSITE" id="PS50977">
    <property type="entry name" value="HTH_TETR_2"/>
    <property type="match status" value="1"/>
</dbReference>
<feature type="domain" description="HTH tetR-type" evidence="3">
    <location>
        <begin position="32"/>
        <end position="92"/>
    </location>
</feature>
<dbReference type="InterPro" id="IPR001647">
    <property type="entry name" value="HTH_TetR"/>
</dbReference>
<dbReference type="Proteomes" id="UP000182054">
    <property type="component" value="Unassembled WGS sequence"/>
</dbReference>
<evidence type="ECO:0000256" key="2">
    <source>
        <dbReference type="PROSITE-ProRule" id="PRU00335"/>
    </source>
</evidence>
<dbReference type="PANTHER" id="PTHR30055:SF226">
    <property type="entry name" value="HTH-TYPE TRANSCRIPTIONAL REGULATOR PKSA"/>
    <property type="match status" value="1"/>
</dbReference>
<evidence type="ECO:0000313" key="5">
    <source>
        <dbReference type="Proteomes" id="UP000182054"/>
    </source>
</evidence>
<evidence type="ECO:0000256" key="1">
    <source>
        <dbReference type="ARBA" id="ARBA00023125"/>
    </source>
</evidence>
<dbReference type="PRINTS" id="PR00455">
    <property type="entry name" value="HTHTETR"/>
</dbReference>
<dbReference type="SUPFAM" id="SSF46689">
    <property type="entry name" value="Homeodomain-like"/>
    <property type="match status" value="1"/>
</dbReference>
<dbReference type="InterPro" id="IPR050109">
    <property type="entry name" value="HTH-type_TetR-like_transc_reg"/>
</dbReference>
<dbReference type="EMBL" id="FOJN01000008">
    <property type="protein sequence ID" value="SFA53748.1"/>
    <property type="molecule type" value="Genomic_DNA"/>
</dbReference>
<name>A0A1I0TPQ5_9NOCA</name>
<gene>
    <name evidence="4" type="ORF">SAMN05444374_108132</name>
</gene>
<dbReference type="GO" id="GO:0000976">
    <property type="term" value="F:transcription cis-regulatory region binding"/>
    <property type="evidence" value="ECO:0007669"/>
    <property type="project" value="TreeGrafter"/>
</dbReference>
<dbReference type="GO" id="GO:0003700">
    <property type="term" value="F:DNA-binding transcription factor activity"/>
    <property type="evidence" value="ECO:0007669"/>
    <property type="project" value="TreeGrafter"/>
</dbReference>
<dbReference type="Pfam" id="PF00440">
    <property type="entry name" value="TetR_N"/>
    <property type="match status" value="1"/>
</dbReference>
<dbReference type="AlphaFoldDB" id="A0A1I0TPQ5"/>
<proteinExistence type="predicted"/>
<dbReference type="PANTHER" id="PTHR30055">
    <property type="entry name" value="HTH-TYPE TRANSCRIPTIONAL REGULATOR RUTR"/>
    <property type="match status" value="1"/>
</dbReference>
<organism evidence="4 5">
    <name type="scientific">Rhodococcoides kroppenstedtii</name>
    <dbReference type="NCBI Taxonomy" id="293050"/>
    <lineage>
        <taxon>Bacteria</taxon>
        <taxon>Bacillati</taxon>
        <taxon>Actinomycetota</taxon>
        <taxon>Actinomycetes</taxon>
        <taxon>Mycobacteriales</taxon>
        <taxon>Nocardiaceae</taxon>
        <taxon>Rhodococcoides</taxon>
    </lineage>
</organism>
<protein>
    <submittedName>
        <fullName evidence="4">Transcriptional regulator, TetR family</fullName>
    </submittedName>
</protein>
<accession>A0A1I0TPQ5</accession>
<dbReference type="Gene3D" id="1.10.357.10">
    <property type="entry name" value="Tetracycline Repressor, domain 2"/>
    <property type="match status" value="1"/>
</dbReference>
<feature type="DNA-binding region" description="H-T-H motif" evidence="2">
    <location>
        <begin position="55"/>
        <end position="74"/>
    </location>
</feature>
<evidence type="ECO:0000313" key="4">
    <source>
        <dbReference type="EMBL" id="SFA53748.1"/>
    </source>
</evidence>